<organism evidence="1">
    <name type="scientific">Pseudomonas tritici</name>
    <dbReference type="NCBI Taxonomy" id="2745518"/>
    <lineage>
        <taxon>Bacteria</taxon>
        <taxon>Pseudomonadati</taxon>
        <taxon>Pseudomonadota</taxon>
        <taxon>Gammaproteobacteria</taxon>
        <taxon>Pseudomonadales</taxon>
        <taxon>Pseudomonadaceae</taxon>
        <taxon>Pseudomonas</taxon>
    </lineage>
</organism>
<protein>
    <recommendedName>
        <fullName evidence="2">Transmembrane anti-sigma factor</fullName>
    </recommendedName>
</protein>
<sequence>MKLLRFAPPYDDDAIVAWLDGEMDRADAQAFEQQLNSDEQLAARTAELMKSNQDYPGAFAPLLDDAPTERMQAKLDAYLHEQSTKRAGVSRRALIAASLSFLVIGSGIGYLARPSEEIHDENGHIRDLEAQYMSLYSAETLLDLDSSPSVLQKGLARTAQDIGLHVNEDQLALQSAELKMVRILRYESTSIAQIAWIHADYGPMALCISPLEQKSRTEITRETRHGMNVAWWNRRGYQFVLIGRNPVSQLQDSARQLHSALS</sequence>
<gene>
    <name evidence="1" type="ORF">HU722_42425</name>
</gene>
<accession>A0A8H9Z2I8</accession>
<comment type="caution">
    <text evidence="1">The sequence shown here is derived from an EMBL/GenBank/DDBJ whole genome shotgun (WGS) entry which is preliminary data.</text>
</comment>
<name>A0A8H9Z2I8_9PSED</name>
<evidence type="ECO:0008006" key="2">
    <source>
        <dbReference type="Google" id="ProtNLM"/>
    </source>
</evidence>
<dbReference type="AlphaFoldDB" id="A0A8H9Z2I8"/>
<evidence type="ECO:0000313" key="1">
    <source>
        <dbReference type="EMBL" id="MBC3298211.1"/>
    </source>
</evidence>
<proteinExistence type="predicted"/>
<reference evidence="1" key="1">
    <citation type="journal article" date="2020" name="Microorganisms">
        <title>Reliable Identification of Environmental Pseudomonas Isolates Using the rpoD Gene.</title>
        <authorList>
            <consortium name="The Broad Institute Genome Sequencing Platform"/>
            <person name="Girard L."/>
            <person name="Lood C."/>
            <person name="Rokni-Zadeh H."/>
            <person name="van Noort V."/>
            <person name="Lavigne R."/>
            <person name="De Mot R."/>
        </authorList>
    </citation>
    <scope>NUCLEOTIDE SEQUENCE [LARGE SCALE GENOMIC DNA]</scope>
    <source>
        <strain evidence="1">SWRI145</strain>
    </source>
</reference>
<dbReference type="EMBL" id="JABWQF010000041">
    <property type="protein sequence ID" value="MBC3298211.1"/>
    <property type="molecule type" value="Genomic_DNA"/>
</dbReference>